<evidence type="ECO:0000313" key="7">
    <source>
        <dbReference type="Proteomes" id="UP001596060"/>
    </source>
</evidence>
<dbReference type="InterPro" id="IPR002781">
    <property type="entry name" value="TM_pro_TauE-like"/>
</dbReference>
<name>A0ABW0P7H9_9HYPH</name>
<feature type="transmembrane region" description="Helical" evidence="5">
    <location>
        <begin position="46"/>
        <end position="66"/>
    </location>
</feature>
<sequence length="264" mass="26056">MIAGADLASVGSGSLVGFVLGLIGGGGSILAVPLLVYAVGVASPHVAIGTSAVAVALSAFANLLGHARAGHVRWPCALVFSTAGIAGAAAGSAIGKRFDGQKLLLLFGVLMIVIAAMMLVRKAGDGSGFRPLGRATASTLLPRLLGMGGLVGAMSGFFGIGGGFLIVPGLMGAARMPMIMAIGSSLVAVTAFGATTAASYALSGLVDWRIAILFVAGGVAGGLGGTLLARHLSRHKTMLSRVFAAIVAIVGVYVVLRGYTAVLG</sequence>
<evidence type="ECO:0000256" key="5">
    <source>
        <dbReference type="RuleBase" id="RU363041"/>
    </source>
</evidence>
<dbReference type="EMBL" id="JBHSLU010000068">
    <property type="protein sequence ID" value="MFC5507707.1"/>
    <property type="molecule type" value="Genomic_DNA"/>
</dbReference>
<dbReference type="PANTHER" id="PTHR43701">
    <property type="entry name" value="MEMBRANE TRANSPORTER PROTEIN MJ0441-RELATED"/>
    <property type="match status" value="1"/>
</dbReference>
<comment type="subcellular location">
    <subcellularLocation>
        <location evidence="5">Cell membrane</location>
        <topology evidence="5">Multi-pass membrane protein</topology>
    </subcellularLocation>
    <subcellularLocation>
        <location evidence="1">Membrane</location>
        <topology evidence="1">Multi-pass membrane protein</topology>
    </subcellularLocation>
</comment>
<accession>A0ABW0P7H9</accession>
<evidence type="ECO:0000256" key="2">
    <source>
        <dbReference type="ARBA" id="ARBA00022692"/>
    </source>
</evidence>
<feature type="transmembrane region" description="Helical" evidence="5">
    <location>
        <begin position="208"/>
        <end position="229"/>
    </location>
</feature>
<dbReference type="PANTHER" id="PTHR43701:SF2">
    <property type="entry name" value="MEMBRANE TRANSPORTER PROTEIN YJNA-RELATED"/>
    <property type="match status" value="1"/>
</dbReference>
<feature type="transmembrane region" description="Helical" evidence="5">
    <location>
        <begin position="103"/>
        <end position="124"/>
    </location>
</feature>
<dbReference type="InterPro" id="IPR051598">
    <property type="entry name" value="TSUP/Inactive_protease-like"/>
</dbReference>
<evidence type="ECO:0000256" key="1">
    <source>
        <dbReference type="ARBA" id="ARBA00004141"/>
    </source>
</evidence>
<dbReference type="Pfam" id="PF01925">
    <property type="entry name" value="TauE"/>
    <property type="match status" value="1"/>
</dbReference>
<feature type="transmembrane region" description="Helical" evidence="5">
    <location>
        <begin position="241"/>
        <end position="259"/>
    </location>
</feature>
<feature type="transmembrane region" description="Helical" evidence="5">
    <location>
        <begin position="72"/>
        <end position="91"/>
    </location>
</feature>
<organism evidence="6 7">
    <name type="scientific">Bosea massiliensis</name>
    <dbReference type="NCBI Taxonomy" id="151419"/>
    <lineage>
        <taxon>Bacteria</taxon>
        <taxon>Pseudomonadati</taxon>
        <taxon>Pseudomonadota</taxon>
        <taxon>Alphaproteobacteria</taxon>
        <taxon>Hyphomicrobiales</taxon>
        <taxon>Boseaceae</taxon>
        <taxon>Bosea</taxon>
    </lineage>
</organism>
<reference evidence="7" key="1">
    <citation type="journal article" date="2019" name="Int. J. Syst. Evol. Microbiol.">
        <title>The Global Catalogue of Microorganisms (GCM) 10K type strain sequencing project: providing services to taxonomists for standard genome sequencing and annotation.</title>
        <authorList>
            <consortium name="The Broad Institute Genomics Platform"/>
            <consortium name="The Broad Institute Genome Sequencing Center for Infectious Disease"/>
            <person name="Wu L."/>
            <person name="Ma J."/>
        </authorList>
    </citation>
    <scope>NUCLEOTIDE SEQUENCE [LARGE SCALE GENOMIC DNA]</scope>
    <source>
        <strain evidence="7">CCUG 43117</strain>
    </source>
</reference>
<evidence type="ECO:0000313" key="6">
    <source>
        <dbReference type="EMBL" id="MFC5507707.1"/>
    </source>
</evidence>
<proteinExistence type="inferred from homology"/>
<keyword evidence="5" id="KW-1003">Cell membrane</keyword>
<gene>
    <name evidence="6" type="ORF">ACFPN9_20900</name>
</gene>
<protein>
    <recommendedName>
        <fullName evidence="5">Probable membrane transporter protein</fullName>
    </recommendedName>
</protein>
<keyword evidence="4 5" id="KW-0472">Membrane</keyword>
<feature type="transmembrane region" description="Helical" evidence="5">
    <location>
        <begin position="179"/>
        <end position="202"/>
    </location>
</feature>
<evidence type="ECO:0000256" key="3">
    <source>
        <dbReference type="ARBA" id="ARBA00022989"/>
    </source>
</evidence>
<keyword evidence="7" id="KW-1185">Reference proteome</keyword>
<dbReference type="Proteomes" id="UP001596060">
    <property type="component" value="Unassembled WGS sequence"/>
</dbReference>
<comment type="caution">
    <text evidence="6">The sequence shown here is derived from an EMBL/GenBank/DDBJ whole genome shotgun (WGS) entry which is preliminary data.</text>
</comment>
<comment type="similarity">
    <text evidence="5">Belongs to the 4-toluene sulfonate uptake permease (TSUP) (TC 2.A.102) family.</text>
</comment>
<keyword evidence="3 5" id="KW-1133">Transmembrane helix</keyword>
<evidence type="ECO:0000256" key="4">
    <source>
        <dbReference type="ARBA" id="ARBA00023136"/>
    </source>
</evidence>
<feature type="transmembrane region" description="Helical" evidence="5">
    <location>
        <begin position="15"/>
        <end position="39"/>
    </location>
</feature>
<keyword evidence="2 5" id="KW-0812">Transmembrane</keyword>
<feature type="transmembrane region" description="Helical" evidence="5">
    <location>
        <begin position="144"/>
        <end position="167"/>
    </location>
</feature>
<dbReference type="RefSeq" id="WP_067253754.1">
    <property type="nucleotide sequence ID" value="NZ_JBHSLU010000068.1"/>
</dbReference>